<comment type="function">
    <text evidence="4">Catalyzes the reduction of 1-pyrroline-5-carboxylate (PCA) to L-proline.</text>
</comment>
<evidence type="ECO:0000313" key="10">
    <source>
        <dbReference type="EMBL" id="CBA31274.1"/>
    </source>
</evidence>
<evidence type="ECO:0000256" key="5">
    <source>
        <dbReference type="NCBIfam" id="TIGR00112"/>
    </source>
</evidence>
<evidence type="ECO:0000259" key="9">
    <source>
        <dbReference type="Pfam" id="PF14748"/>
    </source>
</evidence>
<comment type="pathway">
    <text evidence="4 7">Amino-acid biosynthesis; L-proline biosynthesis; L-proline from L-glutamate 5-semialdehyde: step 1/1.</text>
</comment>
<dbReference type="SUPFAM" id="SSF48179">
    <property type="entry name" value="6-phosphogluconate dehydrogenase C-terminal domain-like"/>
    <property type="match status" value="1"/>
</dbReference>
<dbReference type="PANTHER" id="PTHR11645">
    <property type="entry name" value="PYRROLINE-5-CARBOXYLATE REDUCTASE"/>
    <property type="match status" value="1"/>
</dbReference>
<keyword evidence="4 7" id="KW-0028">Amino-acid biosynthesis</keyword>
<feature type="binding site" evidence="6">
    <location>
        <begin position="32"/>
        <end position="37"/>
    </location>
    <ligand>
        <name>NADP(+)</name>
        <dbReference type="ChEBI" id="CHEBI:58349"/>
    </ligand>
</feature>
<evidence type="ECO:0000256" key="4">
    <source>
        <dbReference type="HAMAP-Rule" id="MF_01925"/>
    </source>
</evidence>
<dbReference type="GO" id="GO:0055129">
    <property type="term" value="P:L-proline biosynthetic process"/>
    <property type="evidence" value="ECO:0007669"/>
    <property type="project" value="UniProtKB-UniRule"/>
</dbReference>
<dbReference type="InterPro" id="IPR008927">
    <property type="entry name" value="6-PGluconate_DH-like_C_sf"/>
</dbReference>
<keyword evidence="4 7" id="KW-0641">Proline biosynthesis</keyword>
<dbReference type="PIRSF" id="PIRSF000193">
    <property type="entry name" value="Pyrrol-5-carb_rd"/>
    <property type="match status" value="1"/>
</dbReference>
<evidence type="ECO:0000256" key="2">
    <source>
        <dbReference type="ARBA" id="ARBA00022857"/>
    </source>
</evidence>
<comment type="catalytic activity">
    <reaction evidence="4 7">
        <text>L-proline + NADP(+) = (S)-1-pyrroline-5-carboxylate + NADPH + 2 H(+)</text>
        <dbReference type="Rhea" id="RHEA:14109"/>
        <dbReference type="ChEBI" id="CHEBI:15378"/>
        <dbReference type="ChEBI" id="CHEBI:17388"/>
        <dbReference type="ChEBI" id="CHEBI:57783"/>
        <dbReference type="ChEBI" id="CHEBI:58349"/>
        <dbReference type="ChEBI" id="CHEBI:60039"/>
        <dbReference type="EC" id="1.5.1.2"/>
    </reaction>
</comment>
<dbReference type="InterPro" id="IPR000304">
    <property type="entry name" value="Pyrroline-COOH_reductase"/>
</dbReference>
<dbReference type="Pfam" id="PF14748">
    <property type="entry name" value="P5CR_dimer"/>
    <property type="match status" value="1"/>
</dbReference>
<name>C9YBW3_CURXX</name>
<dbReference type="InterPro" id="IPR028939">
    <property type="entry name" value="P5C_Rdtase_cat_N"/>
</dbReference>
<protein>
    <recommendedName>
        <fullName evidence="4 5">Pyrroline-5-carboxylate reductase</fullName>
        <shortName evidence="4">P5C reductase</shortName>
        <shortName evidence="4">P5CR</shortName>
        <ecNumber evidence="4 5">1.5.1.2</ecNumber>
    </recommendedName>
    <alternativeName>
        <fullName evidence="4">PCA reductase</fullName>
    </alternativeName>
</protein>
<dbReference type="InterPro" id="IPR036291">
    <property type="entry name" value="NAD(P)-bd_dom_sf"/>
</dbReference>
<sequence length="295" mass="30752">MGARGAPDDPLNSGALTFLRTGHTMGKRIAFIGGGNMASAIIGGLLRQGFSAADIDVVEPWDEARARLAKDFGLSPHAEAGALLAGADMIVWAVKPQTFKDAAAAVRAHNQNALHLSVAAGITSQSIAQWLGSERIIRTMPNTPALIGKGITALYGRPAVTEADKDWANEVIATTGATVWLTAEEQLDAVTAISGSGPAYMFYFMEAMTEAGAKLGLERDQAYQLAVATFIGAGELARASTEPPETLRAKVTSKGGTTYAAITSMDESGVKDLFAKALFAAHKRAGELGAEFGKA</sequence>
<dbReference type="EC" id="1.5.1.2" evidence="4 5"/>
<organism evidence="10">
    <name type="scientific">Curvibacter symbiont subsp. Hydra magnipapillata</name>
    <dbReference type="NCBI Taxonomy" id="667019"/>
    <lineage>
        <taxon>Bacteria</taxon>
        <taxon>Pseudomonadati</taxon>
        <taxon>Pseudomonadota</taxon>
        <taxon>Betaproteobacteria</taxon>
        <taxon>Burkholderiales</taxon>
        <taxon>Comamonadaceae</taxon>
        <taxon>Curvibacter</taxon>
    </lineage>
</organism>
<comment type="similarity">
    <text evidence="1 4 7">Belongs to the pyrroline-5-carboxylate reductase family.</text>
</comment>
<dbReference type="SUPFAM" id="SSF51735">
    <property type="entry name" value="NAD(P)-binding Rossmann-fold domains"/>
    <property type="match status" value="1"/>
</dbReference>
<dbReference type="HAMAP" id="MF_01925">
    <property type="entry name" value="P5C_reductase"/>
    <property type="match status" value="1"/>
</dbReference>
<evidence type="ECO:0000256" key="7">
    <source>
        <dbReference type="RuleBase" id="RU003903"/>
    </source>
</evidence>
<evidence type="ECO:0000256" key="6">
    <source>
        <dbReference type="PIRSR" id="PIRSR000193-1"/>
    </source>
</evidence>
<gene>
    <name evidence="4 10" type="primary">proC</name>
    <name evidence="10" type="ORF">Csp_C27720</name>
</gene>
<comment type="catalytic activity">
    <reaction evidence="4">
        <text>L-proline + NAD(+) = (S)-1-pyrroline-5-carboxylate + NADH + 2 H(+)</text>
        <dbReference type="Rhea" id="RHEA:14105"/>
        <dbReference type="ChEBI" id="CHEBI:15378"/>
        <dbReference type="ChEBI" id="CHEBI:17388"/>
        <dbReference type="ChEBI" id="CHEBI:57540"/>
        <dbReference type="ChEBI" id="CHEBI:57945"/>
        <dbReference type="ChEBI" id="CHEBI:60039"/>
        <dbReference type="EC" id="1.5.1.2"/>
    </reaction>
</comment>
<dbReference type="FunFam" id="1.10.3730.10:FF:000001">
    <property type="entry name" value="Pyrroline-5-carboxylate reductase"/>
    <property type="match status" value="1"/>
</dbReference>
<dbReference type="UniPathway" id="UPA00098">
    <property type="reaction ID" value="UER00361"/>
</dbReference>
<proteinExistence type="inferred from homology"/>
<dbReference type="InterPro" id="IPR029036">
    <property type="entry name" value="P5CR_dimer"/>
</dbReference>
<keyword evidence="4" id="KW-0963">Cytoplasm</keyword>
<reference evidence="10" key="1">
    <citation type="journal article" date="2010" name="Nature">
        <title>The Dynamic genome of Hydra.</title>
        <authorList>
            <person name="Chapman J.A."/>
            <person name="Kirkness E.F."/>
            <person name="Simakov O."/>
            <person name="Hampson S.E."/>
            <person name="Mitros T."/>
            <person name="Weinmaier T."/>
            <person name="Rattei T."/>
            <person name="Balasubramanian P.G."/>
            <person name="Borman J."/>
            <person name="Busam D."/>
            <person name="Disbennett K."/>
            <person name="Pfannkoch C."/>
            <person name="Sumin N."/>
            <person name="Sutton G."/>
            <person name="Viswanathan L."/>
            <person name="Walenz B."/>
            <person name="Goodstein D.M."/>
            <person name="Hellsten U."/>
            <person name="Kawashima T."/>
            <person name="Prochnik S.E."/>
            <person name="Putnam N.H."/>
            <person name="Shu S."/>
            <person name="Blumberg B."/>
            <person name="Dana C.E."/>
            <person name="Gee L."/>
            <person name="Kibler D.F."/>
            <person name="Law L."/>
            <person name="Lindgens D."/>
            <person name="Martinez D.E."/>
            <person name="Peng J."/>
            <person name="Wigge P.A."/>
            <person name="Bertulat B."/>
            <person name="Guder C."/>
            <person name="Nakamura Y."/>
            <person name="Ozbek S."/>
            <person name="Watanabe H."/>
            <person name="Khalturin K."/>
            <person name="Hemmrich G."/>
            <person name="Franke A."/>
            <person name="Augustin R."/>
            <person name="Fraune S."/>
            <person name="Hayakawa E."/>
            <person name="Hayakawa S."/>
            <person name="Hirose M."/>
            <person name="Hwang J."/>
            <person name="Ikeo K."/>
            <person name="Nishimiya-Fujisawa C."/>
            <person name="Ogura A."/>
            <person name="Takahashi T."/>
            <person name="Steinmetz P.R."/>
            <person name="Zhang X."/>
            <person name="Aufschnaiter R."/>
            <person name="Eder M.K."/>
            <person name="Gorny A.K."/>
            <person name="Salvenmoser W."/>
            <person name="Heimberg A.M."/>
            <person name="Wheeler B.M."/>
            <person name="Peterson K.J."/>
            <person name="Boettger A."/>
            <person name="Tischler P."/>
            <person name="Wolf A."/>
            <person name="Gojobori T."/>
            <person name="Remington K.A."/>
            <person name="Strausberg R.L."/>
            <person name="Venter J."/>
            <person name="Technau U."/>
            <person name="Hobmayer B."/>
            <person name="Bosch T.C."/>
            <person name="Holstein T.W."/>
            <person name="Fujisawa T."/>
            <person name="Bode H.R."/>
            <person name="David C.N."/>
            <person name="Rokhsar D.S."/>
            <person name="Steele R.E."/>
        </authorList>
    </citation>
    <scope>NUCLEOTIDE SEQUENCE</scope>
</reference>
<dbReference type="Pfam" id="PF03807">
    <property type="entry name" value="F420_oxidored"/>
    <property type="match status" value="1"/>
</dbReference>
<evidence type="ECO:0000256" key="1">
    <source>
        <dbReference type="ARBA" id="ARBA00005525"/>
    </source>
</evidence>
<keyword evidence="2 4" id="KW-0521">NADP</keyword>
<feature type="binding site" evidence="6">
    <location>
        <begin position="93"/>
        <end position="96"/>
    </location>
    <ligand>
        <name>NADP(+)</name>
        <dbReference type="ChEBI" id="CHEBI:58349"/>
    </ligand>
</feature>
<dbReference type="Gene3D" id="1.10.3730.10">
    <property type="entry name" value="ProC C-terminal domain-like"/>
    <property type="match status" value="1"/>
</dbReference>
<accession>C9YBW3</accession>
<dbReference type="GO" id="GO:0005737">
    <property type="term" value="C:cytoplasm"/>
    <property type="evidence" value="ECO:0007669"/>
    <property type="project" value="UniProtKB-SubCell"/>
</dbReference>
<dbReference type="InterPro" id="IPR053790">
    <property type="entry name" value="P5CR-like_CS"/>
</dbReference>
<dbReference type="EMBL" id="FN543105">
    <property type="protein sequence ID" value="CBA31274.1"/>
    <property type="molecule type" value="Genomic_DNA"/>
</dbReference>
<keyword evidence="3 4" id="KW-0560">Oxidoreductase</keyword>
<dbReference type="PANTHER" id="PTHR11645:SF0">
    <property type="entry name" value="PYRROLINE-5-CARBOXYLATE REDUCTASE 3"/>
    <property type="match status" value="1"/>
</dbReference>
<dbReference type="GO" id="GO:0004735">
    <property type="term" value="F:pyrroline-5-carboxylate reductase activity"/>
    <property type="evidence" value="ECO:0007669"/>
    <property type="project" value="UniProtKB-UniRule"/>
</dbReference>
<dbReference type="NCBIfam" id="TIGR00112">
    <property type="entry name" value="proC"/>
    <property type="match status" value="1"/>
</dbReference>
<dbReference type="PROSITE" id="PS00521">
    <property type="entry name" value="P5CR"/>
    <property type="match status" value="1"/>
</dbReference>
<evidence type="ECO:0000259" key="8">
    <source>
        <dbReference type="Pfam" id="PF03807"/>
    </source>
</evidence>
<dbReference type="AlphaFoldDB" id="C9YBW3"/>
<comment type="subcellular location">
    <subcellularLocation>
        <location evidence="4">Cytoplasm</location>
    </subcellularLocation>
</comment>
<feature type="domain" description="Pyrroline-5-carboxylate reductase dimerisation" evidence="9">
    <location>
        <begin position="184"/>
        <end position="288"/>
    </location>
</feature>
<feature type="domain" description="Pyrroline-5-carboxylate reductase catalytic N-terminal" evidence="8">
    <location>
        <begin position="28"/>
        <end position="121"/>
    </location>
</feature>
<evidence type="ECO:0000256" key="3">
    <source>
        <dbReference type="ARBA" id="ARBA00023002"/>
    </source>
</evidence>
<dbReference type="Gene3D" id="3.40.50.720">
    <property type="entry name" value="NAD(P)-binding Rossmann-like Domain"/>
    <property type="match status" value="1"/>
</dbReference>